<evidence type="ECO:0000259" key="3">
    <source>
        <dbReference type="Pfam" id="PF06863"/>
    </source>
</evidence>
<dbReference type="InterPro" id="IPR006311">
    <property type="entry name" value="TAT_signal"/>
</dbReference>
<proteinExistence type="predicted"/>
<dbReference type="InterPro" id="IPR010679">
    <property type="entry name" value="DUF1254"/>
</dbReference>
<evidence type="ECO:0000313" key="5">
    <source>
        <dbReference type="Proteomes" id="UP000297966"/>
    </source>
</evidence>
<dbReference type="Gene3D" id="2.60.40.1610">
    <property type="entry name" value="Domain of unknown function DUF1254"/>
    <property type="match status" value="1"/>
</dbReference>
<dbReference type="PANTHER" id="PTHR36509">
    <property type="entry name" value="BLL3101 PROTEIN"/>
    <property type="match status" value="1"/>
</dbReference>
<accession>A0A4Y9L3L4</accession>
<dbReference type="RefSeq" id="WP_135179634.1">
    <property type="nucleotide sequence ID" value="NZ_SPQT01000071.1"/>
</dbReference>
<dbReference type="Proteomes" id="UP000297966">
    <property type="component" value="Unassembled WGS sequence"/>
</dbReference>
<dbReference type="Pfam" id="PF06742">
    <property type="entry name" value="DUF1214"/>
    <property type="match status" value="1"/>
</dbReference>
<evidence type="ECO:0000256" key="1">
    <source>
        <dbReference type="SAM" id="SignalP"/>
    </source>
</evidence>
<feature type="chain" id="PRO_5021451710" evidence="1">
    <location>
        <begin position="34"/>
        <end position="480"/>
    </location>
</feature>
<dbReference type="SUPFAM" id="SSF160935">
    <property type="entry name" value="VPA0735-like"/>
    <property type="match status" value="1"/>
</dbReference>
<dbReference type="Pfam" id="PF06863">
    <property type="entry name" value="DUF1254"/>
    <property type="match status" value="1"/>
</dbReference>
<dbReference type="EMBL" id="SPQT01000071">
    <property type="protein sequence ID" value="TFV36422.1"/>
    <property type="molecule type" value="Genomic_DNA"/>
</dbReference>
<dbReference type="InterPro" id="IPR010621">
    <property type="entry name" value="DUF1214"/>
</dbReference>
<dbReference type="PROSITE" id="PS51318">
    <property type="entry name" value="TAT"/>
    <property type="match status" value="1"/>
</dbReference>
<dbReference type="PROSITE" id="PS51257">
    <property type="entry name" value="PROKAR_LIPOPROTEIN"/>
    <property type="match status" value="1"/>
</dbReference>
<dbReference type="InterPro" id="IPR037049">
    <property type="entry name" value="DUF1214_C_sf"/>
</dbReference>
<name>A0A4Y9L3L4_9BRAD</name>
<feature type="signal peptide" evidence="1">
    <location>
        <begin position="1"/>
        <end position="33"/>
    </location>
</feature>
<keyword evidence="5" id="KW-1185">Reference proteome</keyword>
<dbReference type="PANTHER" id="PTHR36509:SF2">
    <property type="entry name" value="BLL3101 PROTEIN"/>
    <property type="match status" value="1"/>
</dbReference>
<sequence length="480" mass="52338">MNPTRRSFVYAAFVSILATASCFGLTLPVKAQALTPAEAQQIATDAYVYGYSLITTEVTRVQMSNVPKIQGFTAPMGQFINVPRYPPADYRGVSAPNADTLYSVAWLDLAEPQVFSHPDMGDRFYLFELTDLWMSDLPSSPSKRTAGGKAASYLFTGPDWKGTVPKGMKHIPVATRYLVILGRTYADGKDEDYKIVNGLQTQLSIVPLSAAGKPYSPVALPVNPNPGFSMTDKPQTVIIDMGTEGYFNLMAKLMAGAAPPPAEDAPILGRMAKIGIVPGKPFELSKLDPAIQAALKDLPQVALKKIEASQEIVGKTVNGWIVWSGLGAYGTDYMKRAVVAAFGWPANRQEDAVYPKTEVDSTGQKLSGANKYTLTFAKGETPPVNGFWSITMYMIDGGWWFVPNALNKFTVSPRDNPKPNADGSLTLYFQNESPGPDKEANWLPAPKGDFVPMMRMYWPKEMPPSIIDGSWKPPAVVKVN</sequence>
<dbReference type="OrthoDB" id="9777345at2"/>
<feature type="domain" description="DUF1254" evidence="3">
    <location>
        <begin position="77"/>
        <end position="207"/>
    </location>
</feature>
<dbReference type="InterPro" id="IPR037050">
    <property type="entry name" value="DUF1254_sf"/>
</dbReference>
<feature type="domain" description="DUF1214" evidence="2">
    <location>
        <begin position="351"/>
        <end position="461"/>
    </location>
</feature>
<protein>
    <submittedName>
        <fullName evidence="4">DUF1254 domain-containing protein</fullName>
    </submittedName>
</protein>
<evidence type="ECO:0000259" key="2">
    <source>
        <dbReference type="Pfam" id="PF06742"/>
    </source>
</evidence>
<dbReference type="Gene3D" id="2.60.120.600">
    <property type="entry name" value="Domain of unknown function DUF1214, C-terminal domain"/>
    <property type="match status" value="1"/>
</dbReference>
<reference evidence="4 5" key="1">
    <citation type="submission" date="2019-03" db="EMBL/GenBank/DDBJ databases">
        <title>Bradyrhizobium diversity isolated from nodules of Chamaecrista fasciculata.</title>
        <authorList>
            <person name="Klepa M.S."/>
            <person name="Urquiaga M.O."/>
            <person name="Hungria M."/>
            <person name="Delamuta J.R."/>
        </authorList>
    </citation>
    <scope>NUCLEOTIDE SEQUENCE [LARGE SCALE GENOMIC DNA]</scope>
    <source>
        <strain evidence="4 5">CNPSo 3448</strain>
    </source>
</reference>
<keyword evidence="1" id="KW-0732">Signal</keyword>
<comment type="caution">
    <text evidence="4">The sequence shown here is derived from an EMBL/GenBank/DDBJ whole genome shotgun (WGS) entry which is preliminary data.</text>
</comment>
<evidence type="ECO:0000313" key="4">
    <source>
        <dbReference type="EMBL" id="TFV36422.1"/>
    </source>
</evidence>
<organism evidence="4 5">
    <name type="scientific">Bradyrhizobium niftali</name>
    <dbReference type="NCBI Taxonomy" id="2560055"/>
    <lineage>
        <taxon>Bacteria</taxon>
        <taxon>Pseudomonadati</taxon>
        <taxon>Pseudomonadota</taxon>
        <taxon>Alphaproteobacteria</taxon>
        <taxon>Hyphomicrobiales</taxon>
        <taxon>Nitrobacteraceae</taxon>
        <taxon>Bradyrhizobium</taxon>
    </lineage>
</organism>
<gene>
    <name evidence="4" type="ORF">E4K65_45625</name>
</gene>
<dbReference type="AlphaFoldDB" id="A0A4Y9L3L4"/>